<dbReference type="Proteomes" id="UP001161017">
    <property type="component" value="Unassembled WGS sequence"/>
</dbReference>
<dbReference type="InterPro" id="IPR027417">
    <property type="entry name" value="P-loop_NTPase"/>
</dbReference>
<dbReference type="PROSITE" id="PS50297">
    <property type="entry name" value="ANK_REP_REGION"/>
    <property type="match status" value="4"/>
</dbReference>
<comment type="caution">
    <text evidence="4">The sequence shown here is derived from an EMBL/GenBank/DDBJ whole genome shotgun (WGS) entry which is preliminary data.</text>
</comment>
<proteinExistence type="predicted"/>
<evidence type="ECO:0000313" key="4">
    <source>
        <dbReference type="EMBL" id="MDI1492478.1"/>
    </source>
</evidence>
<dbReference type="SUPFAM" id="SSF52540">
    <property type="entry name" value="P-loop containing nucleoside triphosphate hydrolases"/>
    <property type="match status" value="1"/>
</dbReference>
<dbReference type="InterPro" id="IPR036770">
    <property type="entry name" value="Ankyrin_rpt-contain_sf"/>
</dbReference>
<feature type="repeat" description="ANK" evidence="2">
    <location>
        <begin position="828"/>
        <end position="860"/>
    </location>
</feature>
<evidence type="ECO:0000256" key="1">
    <source>
        <dbReference type="ARBA" id="ARBA00022737"/>
    </source>
</evidence>
<dbReference type="EMBL" id="JAPUFD010000019">
    <property type="protein sequence ID" value="MDI1492478.1"/>
    <property type="molecule type" value="Genomic_DNA"/>
</dbReference>
<dbReference type="Gene3D" id="3.40.50.300">
    <property type="entry name" value="P-loop containing nucleotide triphosphate hydrolases"/>
    <property type="match status" value="1"/>
</dbReference>
<gene>
    <name evidence="4" type="ORF">OHK93_003692</name>
</gene>
<dbReference type="SMART" id="SM00248">
    <property type="entry name" value="ANK"/>
    <property type="match status" value="8"/>
</dbReference>
<reference evidence="4" key="1">
    <citation type="journal article" date="2023" name="Genome Biol. Evol.">
        <title>First Whole Genome Sequence and Flow Cytometry Genome Size Data for the Lichen-Forming Fungus Ramalina farinacea (Ascomycota).</title>
        <authorList>
            <person name="Llewellyn T."/>
            <person name="Mian S."/>
            <person name="Hill R."/>
            <person name="Leitch I.J."/>
            <person name="Gaya E."/>
        </authorList>
    </citation>
    <scope>NUCLEOTIDE SEQUENCE</scope>
    <source>
        <strain evidence="4">LIQ254RAFAR</strain>
    </source>
</reference>
<evidence type="ECO:0000259" key="3">
    <source>
        <dbReference type="Pfam" id="PF24883"/>
    </source>
</evidence>
<feature type="domain" description="Nephrocystin 3-like N-terminal" evidence="3">
    <location>
        <begin position="178"/>
        <end position="340"/>
    </location>
</feature>
<dbReference type="Pfam" id="PF12796">
    <property type="entry name" value="Ank_2"/>
    <property type="match status" value="3"/>
</dbReference>
<evidence type="ECO:0000313" key="5">
    <source>
        <dbReference type="Proteomes" id="UP001161017"/>
    </source>
</evidence>
<protein>
    <recommendedName>
        <fullName evidence="3">Nephrocystin 3-like N-terminal domain-containing protein</fullName>
    </recommendedName>
</protein>
<dbReference type="SUPFAM" id="SSF48403">
    <property type="entry name" value="Ankyrin repeat"/>
    <property type="match status" value="1"/>
</dbReference>
<dbReference type="PANTHER" id="PTHR10039:SF16">
    <property type="entry name" value="GPI INOSITOL-DEACYLASE"/>
    <property type="match status" value="1"/>
</dbReference>
<accession>A0AA43QTS2</accession>
<dbReference type="PROSITE" id="PS50088">
    <property type="entry name" value="ANK_REPEAT"/>
    <property type="match status" value="5"/>
</dbReference>
<dbReference type="InterPro" id="IPR002110">
    <property type="entry name" value="Ankyrin_rpt"/>
</dbReference>
<dbReference type="AlphaFoldDB" id="A0AA43QTS2"/>
<organism evidence="4 5">
    <name type="scientific">Ramalina farinacea</name>
    <dbReference type="NCBI Taxonomy" id="258253"/>
    <lineage>
        <taxon>Eukaryota</taxon>
        <taxon>Fungi</taxon>
        <taxon>Dikarya</taxon>
        <taxon>Ascomycota</taxon>
        <taxon>Pezizomycotina</taxon>
        <taxon>Lecanoromycetes</taxon>
        <taxon>OSLEUM clade</taxon>
        <taxon>Lecanoromycetidae</taxon>
        <taxon>Lecanorales</taxon>
        <taxon>Lecanorineae</taxon>
        <taxon>Ramalinaceae</taxon>
        <taxon>Ramalina</taxon>
    </lineage>
</organism>
<keyword evidence="1" id="KW-0677">Repeat</keyword>
<keyword evidence="2" id="KW-0040">ANK repeat</keyword>
<dbReference type="PANTHER" id="PTHR10039">
    <property type="entry name" value="AMELOGENIN"/>
    <property type="match status" value="1"/>
</dbReference>
<dbReference type="Gene3D" id="1.25.40.20">
    <property type="entry name" value="Ankyrin repeat-containing domain"/>
    <property type="match status" value="2"/>
</dbReference>
<dbReference type="InterPro" id="IPR056884">
    <property type="entry name" value="NPHP3-like_N"/>
</dbReference>
<dbReference type="Pfam" id="PF24883">
    <property type="entry name" value="NPHP3_N"/>
    <property type="match status" value="1"/>
</dbReference>
<feature type="repeat" description="ANK" evidence="2">
    <location>
        <begin position="686"/>
        <end position="714"/>
    </location>
</feature>
<feature type="repeat" description="ANK" evidence="2">
    <location>
        <begin position="972"/>
        <end position="1004"/>
    </location>
</feature>
<name>A0AA43QTS2_9LECA</name>
<evidence type="ECO:0000256" key="2">
    <source>
        <dbReference type="PROSITE-ProRule" id="PRU00023"/>
    </source>
</evidence>
<feature type="repeat" description="ANK" evidence="2">
    <location>
        <begin position="939"/>
        <end position="971"/>
    </location>
</feature>
<keyword evidence="5" id="KW-1185">Reference proteome</keyword>
<feature type="repeat" description="ANK" evidence="2">
    <location>
        <begin position="759"/>
        <end position="787"/>
    </location>
</feature>
<sequence length="1030" mass="115722">MEVIGGVASIIQLIEATARTIAVIRKLTASHKNARKEQAQAARRLLDLSGILGQILAFYKTTENDVDNLQPRVANARASIEDEDGTVAHCMAHVQTLTSILDQMAKEKRLVWVFKAEKVQRELDFIRFDMETLSSLLQNDMLVNILASRSDTHEIFKWLNASTSTANYRQARQMHQPGTGEWLIHSSYYQEWKDECQLTWINGISGCGKTVLASTVVAELQSDFQDKPDSAICYFFFDFQDTRKQHVNSMLRSLLAQLAGQSEDVIWSIRQLYKACSSGLDEPTVEQLLEAIWDAVNYFSGVFLVVDGLDESLATEQESLCNILERMTQELDSMHVIAFSQPTGHIRDRLTKAAHTQYRIEGETVIQDIEAYVRERLQGSDIMESWSKERLTDIGKRLSESSNGMFRWVSLQLDELEKCENDREVITQLKSLPKGLPETYGRILSRLNDKQRPKARHVLTCLALTPEIITLSQTHNSLQIEPDSIHRIASDLKPVPGVIQNSLAGLVAFEHKYTTSKSEQGDMIEDSCELRLAHSSVKDYLLSTLIRESSVREFSLDPPKGHLYMAKLCVGCVLYHNQAPIEREALRENPFLAYAARNLALHTRAANECQTRDGLDDLIFELFDFQSLAWKNWYRVCNPLAGRSVWDDRRTSKAHALHHAAAWNLWRVVEKLLDNGHEIEKGMFFGAFRPIHFAAENESFECLGVLLRRGADINSPAWPKKKTPLHHISYHPMDRSTAAAWLIDHGADLYAEDHWIGIPLQQAAHEGRLGIVQTMLNKGANPNYRYEHDRIASFHFEFPLQCAAYWGLVGITEALLNSGADIHAASNHLGTALHAAAINGQAEAAAFLIARGANITAHAGICGSVLDAAYYGASRKTIDVILSRLSREEDDETIARKIEEIAEAKCFNLFEAARRGAVKKIITLLDEQGGKINDRVLLTGETPIILAAKKGHLKAVEVLAERGANLQSRDRLGKRALHVAARRNDVKMVEMLLEHSADMEIRDDGDKTALNDAEDEGHVEVADLLRSYKK</sequence>